<gene>
    <name evidence="1" type="ORF">GO621_04610</name>
</gene>
<dbReference type="Gene3D" id="3.30.2310.20">
    <property type="entry name" value="RelE-like"/>
    <property type="match status" value="1"/>
</dbReference>
<keyword evidence="2" id="KW-1185">Reference proteome</keyword>
<proteinExistence type="predicted"/>
<reference evidence="1 2" key="1">
    <citation type="submission" date="2019-12" db="EMBL/GenBank/DDBJ databases">
        <title>Mucilaginibacter sp. HMF7410 genome sequencing and assembly.</title>
        <authorList>
            <person name="Kang H."/>
            <person name="Cha I."/>
            <person name="Kim H."/>
            <person name="Joh K."/>
        </authorList>
    </citation>
    <scope>NUCLEOTIDE SEQUENCE [LARGE SCALE GENOMIC DNA]</scope>
    <source>
        <strain evidence="1 2">HMF7410</strain>
    </source>
</reference>
<name>A0A7K1SU80_9SPHI</name>
<accession>A0A7K1SU80</accession>
<dbReference type="RefSeq" id="WP_157564608.1">
    <property type="nucleotide sequence ID" value="NZ_WPIK01000003.1"/>
</dbReference>
<dbReference type="AlphaFoldDB" id="A0A7K1SU80"/>
<protein>
    <submittedName>
        <fullName evidence="1">Toxin</fullName>
    </submittedName>
</protein>
<dbReference type="InterPro" id="IPR007711">
    <property type="entry name" value="HigB-1"/>
</dbReference>
<comment type="caution">
    <text evidence="1">The sequence shown here is derived from an EMBL/GenBank/DDBJ whole genome shotgun (WGS) entry which is preliminary data.</text>
</comment>
<dbReference type="Pfam" id="PF05015">
    <property type="entry name" value="HigB-like_toxin"/>
    <property type="match status" value="1"/>
</dbReference>
<organism evidence="1 2">
    <name type="scientific">Mucilaginibacter arboris</name>
    <dbReference type="NCBI Taxonomy" id="2682090"/>
    <lineage>
        <taxon>Bacteria</taxon>
        <taxon>Pseudomonadati</taxon>
        <taxon>Bacteroidota</taxon>
        <taxon>Sphingobacteriia</taxon>
        <taxon>Sphingobacteriales</taxon>
        <taxon>Sphingobacteriaceae</taxon>
        <taxon>Mucilaginibacter</taxon>
    </lineage>
</organism>
<sequence length="103" mass="12193">MIIRFSNSYLESIAKDESIKGKPKYDKSVIIKFKKTLKILQRMPDTKSLRLLNSLNFEPLKGKLKGKYSVRVDYHYRLIFLIEQDEITVTEILLIEDLSNHYQ</sequence>
<dbReference type="Proteomes" id="UP000462014">
    <property type="component" value="Unassembled WGS sequence"/>
</dbReference>
<dbReference type="SUPFAM" id="SSF143011">
    <property type="entry name" value="RelE-like"/>
    <property type="match status" value="1"/>
</dbReference>
<dbReference type="PANTHER" id="PTHR40266">
    <property type="entry name" value="TOXIN HIGB-1"/>
    <property type="match status" value="1"/>
</dbReference>
<dbReference type="EMBL" id="WPIK01000003">
    <property type="protein sequence ID" value="MVN20813.1"/>
    <property type="molecule type" value="Genomic_DNA"/>
</dbReference>
<evidence type="ECO:0000313" key="2">
    <source>
        <dbReference type="Proteomes" id="UP000462014"/>
    </source>
</evidence>
<dbReference type="PANTHER" id="PTHR40266:SF2">
    <property type="entry name" value="TOXIN HIGB-1"/>
    <property type="match status" value="1"/>
</dbReference>
<dbReference type="InterPro" id="IPR035093">
    <property type="entry name" value="RelE/ParE_toxin_dom_sf"/>
</dbReference>
<evidence type="ECO:0000313" key="1">
    <source>
        <dbReference type="EMBL" id="MVN20813.1"/>
    </source>
</evidence>